<name>A6G0M9_9BACT</name>
<evidence type="ECO:0000313" key="1">
    <source>
        <dbReference type="EMBL" id="EDM80675.1"/>
    </source>
</evidence>
<accession>A6G0M9</accession>
<gene>
    <name evidence="1" type="ORF">PPSIR1_37319</name>
</gene>
<comment type="caution">
    <text evidence="1">The sequence shown here is derived from an EMBL/GenBank/DDBJ whole genome shotgun (WGS) entry which is preliminary data.</text>
</comment>
<dbReference type="STRING" id="391625.PPSIR1_37319"/>
<proteinExistence type="predicted"/>
<protein>
    <submittedName>
        <fullName evidence="1">Uncharacterized protein</fullName>
    </submittedName>
</protein>
<dbReference type="EMBL" id="ABCS01000009">
    <property type="protein sequence ID" value="EDM80675.1"/>
    <property type="molecule type" value="Genomic_DNA"/>
</dbReference>
<dbReference type="Proteomes" id="UP000005801">
    <property type="component" value="Unassembled WGS sequence"/>
</dbReference>
<dbReference type="AlphaFoldDB" id="A6G0M9"/>
<organism evidence="1 2">
    <name type="scientific">Plesiocystis pacifica SIR-1</name>
    <dbReference type="NCBI Taxonomy" id="391625"/>
    <lineage>
        <taxon>Bacteria</taxon>
        <taxon>Pseudomonadati</taxon>
        <taxon>Myxococcota</taxon>
        <taxon>Polyangia</taxon>
        <taxon>Nannocystales</taxon>
        <taxon>Nannocystaceae</taxon>
        <taxon>Plesiocystis</taxon>
    </lineage>
</organism>
<sequence length="192" mass="20356">MAESLAMTWNPARTISLIAAFCGMALGPLALGACSEEPAVLEGCECIPVEFGPGEPAQPSCEEALCPTVVASEGSEGSGPFVVDEDALSCALDALAQRTPGWIAWSWTGLEGQYTDLGYVRIRSDGSAVRRDWGQEDLSLVVNAAVFGELSEAASYADCLDEAEAEARFDCMRRELASVSQTCNYGWLDEGV</sequence>
<keyword evidence="2" id="KW-1185">Reference proteome</keyword>
<reference evidence="1 2" key="1">
    <citation type="submission" date="2007-06" db="EMBL/GenBank/DDBJ databases">
        <authorList>
            <person name="Shimkets L."/>
            <person name="Ferriera S."/>
            <person name="Johnson J."/>
            <person name="Kravitz S."/>
            <person name="Beeson K."/>
            <person name="Sutton G."/>
            <person name="Rogers Y.-H."/>
            <person name="Friedman R."/>
            <person name="Frazier M."/>
            <person name="Venter J.C."/>
        </authorList>
    </citation>
    <scope>NUCLEOTIDE SEQUENCE [LARGE SCALE GENOMIC DNA]</scope>
    <source>
        <strain evidence="1 2">SIR-1</strain>
    </source>
</reference>
<evidence type="ECO:0000313" key="2">
    <source>
        <dbReference type="Proteomes" id="UP000005801"/>
    </source>
</evidence>